<dbReference type="PANTHER" id="PTHR43013:SF1">
    <property type="entry name" value="GLUTAMYL-TRNA REDUCTASE"/>
    <property type="match status" value="1"/>
</dbReference>
<keyword evidence="4 8" id="KW-0521">NADP</keyword>
<dbReference type="InterPro" id="IPR036453">
    <property type="entry name" value="GluRdtase_dimer_dom_sf"/>
</dbReference>
<dbReference type="InterPro" id="IPR015895">
    <property type="entry name" value="4pyrrol_synth_GluRdtase_N"/>
</dbReference>
<comment type="domain">
    <text evidence="8">Possesses an unusual extended V-shaped dimeric structure with each monomer consisting of three distinct domains arranged along a curved 'spinal' alpha-helix. The N-terminal catalytic domain specifically recognizes the glutamate moiety of the substrate. The second domain is the NADPH-binding domain, and the third C-terminal domain is responsible for dimerization.</text>
</comment>
<dbReference type="Pfam" id="PF00745">
    <property type="entry name" value="GlutR_dimer"/>
    <property type="match status" value="1"/>
</dbReference>
<dbReference type="RefSeq" id="WP_244413951.1">
    <property type="nucleotide sequence ID" value="NZ_CP108347.1"/>
</dbReference>
<comment type="catalytic activity">
    <reaction evidence="7 8 9">
        <text>(S)-4-amino-5-oxopentanoate + tRNA(Glu) + NADP(+) = L-glutamyl-tRNA(Glu) + NADPH + H(+)</text>
        <dbReference type="Rhea" id="RHEA:12344"/>
        <dbReference type="Rhea" id="RHEA-COMP:9663"/>
        <dbReference type="Rhea" id="RHEA-COMP:9680"/>
        <dbReference type="ChEBI" id="CHEBI:15378"/>
        <dbReference type="ChEBI" id="CHEBI:57501"/>
        <dbReference type="ChEBI" id="CHEBI:57783"/>
        <dbReference type="ChEBI" id="CHEBI:58349"/>
        <dbReference type="ChEBI" id="CHEBI:78442"/>
        <dbReference type="ChEBI" id="CHEBI:78520"/>
        <dbReference type="EC" id="1.2.1.70"/>
    </reaction>
</comment>
<comment type="function">
    <text evidence="8">Catalyzes the NADPH-dependent reduction of glutamyl-tRNA(Glu) to glutamate 1-semialdehyde (GSA).</text>
</comment>
<evidence type="ECO:0000313" key="14">
    <source>
        <dbReference type="Proteomes" id="UP001344251"/>
    </source>
</evidence>
<reference evidence="13 14" key="1">
    <citation type="submission" date="2022-10" db="EMBL/GenBank/DDBJ databases">
        <title>The complete genomes of actinobacterial strains from the NBC collection.</title>
        <authorList>
            <person name="Joergensen T.S."/>
            <person name="Alvarez Arevalo M."/>
            <person name="Sterndorff E.B."/>
            <person name="Faurdal D."/>
            <person name="Vuksanovic O."/>
            <person name="Mourched A.-S."/>
            <person name="Charusanti P."/>
            <person name="Shaw S."/>
            <person name="Blin K."/>
            <person name="Weber T."/>
        </authorList>
    </citation>
    <scope>NUCLEOTIDE SEQUENCE [LARGE SCALE GENOMIC DNA]</scope>
    <source>
        <strain evidence="13 14">NBC 01774</strain>
    </source>
</reference>
<dbReference type="Pfam" id="PF05201">
    <property type="entry name" value="GlutR_N"/>
    <property type="match status" value="1"/>
</dbReference>
<evidence type="ECO:0000259" key="10">
    <source>
        <dbReference type="Pfam" id="PF00745"/>
    </source>
</evidence>
<comment type="similarity">
    <text evidence="2 8 9">Belongs to the glutamyl-tRNA reductase family.</text>
</comment>
<keyword evidence="5 8" id="KW-0560">Oxidoreductase</keyword>
<proteinExistence type="inferred from homology"/>
<evidence type="ECO:0000256" key="1">
    <source>
        <dbReference type="ARBA" id="ARBA00005059"/>
    </source>
</evidence>
<protein>
    <recommendedName>
        <fullName evidence="3 8">Glutamyl-tRNA reductase</fullName>
        <shortName evidence="8">GluTR</shortName>
        <ecNumber evidence="3 8">1.2.1.70</ecNumber>
    </recommendedName>
</protein>
<dbReference type="InterPro" id="IPR018214">
    <property type="entry name" value="GluRdtase_CS"/>
</dbReference>
<dbReference type="InterPro" id="IPR006151">
    <property type="entry name" value="Shikm_DH/Glu-tRNA_Rdtase"/>
</dbReference>
<dbReference type="NCBIfam" id="NF000744">
    <property type="entry name" value="PRK00045.1-3"/>
    <property type="match status" value="1"/>
</dbReference>
<keyword evidence="14" id="KW-1185">Reference proteome</keyword>
<dbReference type="HAMAP" id="MF_00087">
    <property type="entry name" value="Glu_tRNA_reductase"/>
    <property type="match status" value="1"/>
</dbReference>
<dbReference type="CDD" id="cd05213">
    <property type="entry name" value="NAD_bind_Glutamyl_tRNA_reduct"/>
    <property type="match status" value="1"/>
</dbReference>
<dbReference type="NCBIfam" id="TIGR01035">
    <property type="entry name" value="hemA"/>
    <property type="match status" value="1"/>
</dbReference>
<gene>
    <name evidence="8" type="primary">hemA</name>
    <name evidence="13" type="ORF">OG863_22150</name>
</gene>
<dbReference type="PANTHER" id="PTHR43013">
    <property type="entry name" value="GLUTAMYL-TRNA REDUCTASE"/>
    <property type="match status" value="1"/>
</dbReference>
<feature type="domain" description="Glutamyl-tRNA reductase N-terminal" evidence="12">
    <location>
        <begin position="6"/>
        <end position="156"/>
    </location>
</feature>
<dbReference type="InterPro" id="IPR036291">
    <property type="entry name" value="NAD(P)-bd_dom_sf"/>
</dbReference>
<dbReference type="SUPFAM" id="SSF51735">
    <property type="entry name" value="NAD(P)-binding Rossmann-fold domains"/>
    <property type="match status" value="1"/>
</dbReference>
<evidence type="ECO:0000256" key="4">
    <source>
        <dbReference type="ARBA" id="ARBA00022857"/>
    </source>
</evidence>
<name>A0ABZ1FJV6_9ACTN</name>
<dbReference type="SUPFAM" id="SSF69075">
    <property type="entry name" value="Glutamyl tRNA-reductase dimerization domain"/>
    <property type="match status" value="1"/>
</dbReference>
<evidence type="ECO:0000256" key="5">
    <source>
        <dbReference type="ARBA" id="ARBA00023002"/>
    </source>
</evidence>
<dbReference type="Gene3D" id="3.40.50.720">
    <property type="entry name" value="NAD(P)-binding Rossmann-like Domain"/>
    <property type="match status" value="1"/>
</dbReference>
<evidence type="ECO:0000256" key="7">
    <source>
        <dbReference type="ARBA" id="ARBA00047464"/>
    </source>
</evidence>
<dbReference type="GO" id="GO:0008883">
    <property type="term" value="F:glutamyl-tRNA reductase activity"/>
    <property type="evidence" value="ECO:0007669"/>
    <property type="project" value="UniProtKB-EC"/>
</dbReference>
<dbReference type="InterPro" id="IPR036343">
    <property type="entry name" value="GluRdtase_N_sf"/>
</dbReference>
<dbReference type="EC" id="1.2.1.70" evidence="3 8"/>
<dbReference type="Pfam" id="PF01488">
    <property type="entry name" value="Shikimate_DH"/>
    <property type="match status" value="1"/>
</dbReference>
<dbReference type="InterPro" id="IPR015896">
    <property type="entry name" value="4pyrrol_synth_GluRdtase_dimer"/>
</dbReference>
<feature type="binding site" evidence="8">
    <location>
        <begin position="49"/>
        <end position="52"/>
    </location>
    <ligand>
        <name>substrate</name>
    </ligand>
</feature>
<evidence type="ECO:0000259" key="11">
    <source>
        <dbReference type="Pfam" id="PF01488"/>
    </source>
</evidence>
<dbReference type="PIRSF" id="PIRSF000445">
    <property type="entry name" value="4pyrrol_synth_GluRdtase"/>
    <property type="match status" value="1"/>
</dbReference>
<sequence>MTLLVVGLSHRSAPVSVLERAALAPEARGKLLQDAVSAEPVTESAVLSTCNRIELYADVDKFHAGVAELSTLLARHSGAGLEELTPYLYVHYEDRAVHHLFSVACGLDSMVVGEGQILGQIKDALAVAQELHTAGRLLNDLFQQALRVGKRAHSETGIDKAGQSLVTFGLEQLADGQDVETWAHGKRALVIGAGSMSSLAATTLVRAGIGELIVANRTVERADRLVQILTEAGSPGAAKALTARAAAMTSVPDELALADIVVSCTGATGLVLAGEMVAAAREGNTAPLALLDLAMPRDIDAAVHRIEGAHLVDIESLADASADAPMAADVDKVRGIVSDEVAAFGAAQRAAHITPTVVALRTMAADVVAGEITRLDGRLPDLDDKQRAEITQTVRRVVDKLLHAPTVRVKQLASEPGGAGYADALRELFDLDPQTVAAVSRADTRADRHDARERA</sequence>
<feature type="active site" description="Nucleophile" evidence="8">
    <location>
        <position position="50"/>
    </location>
</feature>
<comment type="subunit">
    <text evidence="8">Homodimer.</text>
</comment>
<feature type="site" description="Important for activity" evidence="8">
    <location>
        <position position="99"/>
    </location>
</feature>
<dbReference type="Gene3D" id="3.30.460.30">
    <property type="entry name" value="Glutamyl-tRNA reductase, N-terminal domain"/>
    <property type="match status" value="1"/>
</dbReference>
<dbReference type="SUPFAM" id="SSF69742">
    <property type="entry name" value="Glutamyl tRNA-reductase catalytic, N-terminal domain"/>
    <property type="match status" value="1"/>
</dbReference>
<accession>A0ABZ1FJV6</accession>
<feature type="domain" description="Tetrapyrrole biosynthesis glutamyl-tRNA reductase dimerisation" evidence="10">
    <location>
        <begin position="332"/>
        <end position="431"/>
    </location>
</feature>
<feature type="binding site" evidence="8">
    <location>
        <position position="109"/>
    </location>
    <ligand>
        <name>substrate</name>
    </ligand>
</feature>
<dbReference type="InterPro" id="IPR000343">
    <property type="entry name" value="4pyrrol_synth_GluRdtase"/>
</dbReference>
<evidence type="ECO:0000256" key="3">
    <source>
        <dbReference type="ARBA" id="ARBA00012970"/>
    </source>
</evidence>
<evidence type="ECO:0000313" key="13">
    <source>
        <dbReference type="EMBL" id="WSB70436.1"/>
    </source>
</evidence>
<evidence type="ECO:0000256" key="8">
    <source>
        <dbReference type="HAMAP-Rule" id="MF_00087"/>
    </source>
</evidence>
<feature type="binding site" evidence="8">
    <location>
        <position position="120"/>
    </location>
    <ligand>
        <name>substrate</name>
    </ligand>
</feature>
<evidence type="ECO:0000259" key="12">
    <source>
        <dbReference type="Pfam" id="PF05201"/>
    </source>
</evidence>
<dbReference type="Proteomes" id="UP001344251">
    <property type="component" value="Chromosome"/>
</dbReference>
<evidence type="ECO:0000256" key="6">
    <source>
        <dbReference type="ARBA" id="ARBA00023244"/>
    </source>
</evidence>
<feature type="binding site" evidence="8">
    <location>
        <begin position="192"/>
        <end position="197"/>
    </location>
    <ligand>
        <name>NADP(+)</name>
        <dbReference type="ChEBI" id="CHEBI:58349"/>
    </ligand>
</feature>
<keyword evidence="6 8" id="KW-0627">Porphyrin biosynthesis</keyword>
<comment type="miscellaneous">
    <text evidence="8">During catalysis, the active site Cys acts as a nucleophile attacking the alpha-carbonyl group of tRNA-bound glutamate with the formation of a thioester intermediate between enzyme and glutamate, and the concomitant release of tRNA(Glu). The thioester intermediate is finally reduced by direct hydride transfer from NADPH, to form the product GSA.</text>
</comment>
<feature type="binding site" evidence="8">
    <location>
        <begin position="114"/>
        <end position="116"/>
    </location>
    <ligand>
        <name>substrate</name>
    </ligand>
</feature>
<dbReference type="EMBL" id="CP109106">
    <property type="protein sequence ID" value="WSB70436.1"/>
    <property type="molecule type" value="Genomic_DNA"/>
</dbReference>
<evidence type="ECO:0000256" key="9">
    <source>
        <dbReference type="RuleBase" id="RU000584"/>
    </source>
</evidence>
<evidence type="ECO:0000256" key="2">
    <source>
        <dbReference type="ARBA" id="ARBA00005916"/>
    </source>
</evidence>
<comment type="pathway">
    <text evidence="1 8 9">Porphyrin-containing compound metabolism; protoporphyrin-IX biosynthesis; 5-aminolevulinate from L-glutamyl-tRNA(Glu): step 1/2.</text>
</comment>
<feature type="domain" description="Quinate/shikimate 5-dehydrogenase/glutamyl-tRNA reductase" evidence="11">
    <location>
        <begin position="184"/>
        <end position="318"/>
    </location>
</feature>
<organism evidence="13 14">
    <name type="scientific">Streptomyces decoyicus</name>
    <dbReference type="NCBI Taxonomy" id="249567"/>
    <lineage>
        <taxon>Bacteria</taxon>
        <taxon>Bacillati</taxon>
        <taxon>Actinomycetota</taxon>
        <taxon>Actinomycetes</taxon>
        <taxon>Kitasatosporales</taxon>
        <taxon>Streptomycetaceae</taxon>
        <taxon>Streptomyces</taxon>
    </lineage>
</organism>
<dbReference type="PROSITE" id="PS00747">
    <property type="entry name" value="GLUTR"/>
    <property type="match status" value="1"/>
</dbReference>